<sequence length="378" mass="43752">MENSRKYILLLILLVLQIEACQNTKKTSDTEQIKLDKEEYNRPNEIWPSNKNENGDYYYSVSLNSFPGYLSENAGSHFTAGKEDLQFLTMENNNWTITTGAVLNNEYHAIPNRLNVQWFSISENKFYKGIFKLPAEQLKQYFDKIWLTYGSGMANYEAAKYERFNDLIVGVTPGGGVIMWIKSMSQQVELGYFQAKETEVDWDDFAAMNNFGAGSTRDRYVKSYQPDLTFPIPFGKAEKYRSKYLWKCALEANPDMMVSGYELAMFNAEKEFLYREYKNGTNDLQARAVPKTISFLVQNKKKSYNFEITFNNKDIFKAFQTIFAGKNKEATLILKLDQDNDVAKIMLRGNHQEYVLNSSKVEIFSGAYKPHIHPVKEK</sequence>
<proteinExistence type="predicted"/>
<dbReference type="Pfam" id="PF11153">
    <property type="entry name" value="DUF2931"/>
    <property type="match status" value="1"/>
</dbReference>
<evidence type="ECO:0000313" key="2">
    <source>
        <dbReference type="Proteomes" id="UP000249754"/>
    </source>
</evidence>
<dbReference type="InterPro" id="IPR021326">
    <property type="entry name" value="DUF2931"/>
</dbReference>
<dbReference type="EMBL" id="QLLR01000023">
    <property type="protein sequence ID" value="RAJ26399.1"/>
    <property type="molecule type" value="Genomic_DNA"/>
</dbReference>
<dbReference type="RefSeq" id="WP_111635235.1">
    <property type="nucleotide sequence ID" value="NZ_QLLR01000023.1"/>
</dbReference>
<accession>A0A327SBE7</accession>
<dbReference type="Proteomes" id="UP000249754">
    <property type="component" value="Unassembled WGS sequence"/>
</dbReference>
<evidence type="ECO:0008006" key="3">
    <source>
        <dbReference type="Google" id="ProtNLM"/>
    </source>
</evidence>
<dbReference type="OrthoDB" id="5702951at2"/>
<gene>
    <name evidence="1" type="ORF">LY11_03843</name>
</gene>
<reference evidence="1 2" key="1">
    <citation type="submission" date="2018-06" db="EMBL/GenBank/DDBJ databases">
        <title>Genomic Encyclopedia of Archaeal and Bacterial Type Strains, Phase II (KMG-II): from individual species to whole genera.</title>
        <authorList>
            <person name="Goeker M."/>
        </authorList>
    </citation>
    <scope>NUCLEOTIDE SEQUENCE [LARGE SCALE GENOMIC DNA]</scope>
    <source>
        <strain evidence="1 2">DSM 14825</strain>
    </source>
</reference>
<name>A0A327SBE7_9SPHI</name>
<protein>
    <recommendedName>
        <fullName evidence="3">DUF2931 family protein</fullName>
    </recommendedName>
</protein>
<dbReference type="AlphaFoldDB" id="A0A327SBE7"/>
<comment type="caution">
    <text evidence="1">The sequence shown here is derived from an EMBL/GenBank/DDBJ whole genome shotgun (WGS) entry which is preliminary data.</text>
</comment>
<organism evidence="1 2">
    <name type="scientific">Pedobacter cryoconitis</name>
    <dbReference type="NCBI Taxonomy" id="188932"/>
    <lineage>
        <taxon>Bacteria</taxon>
        <taxon>Pseudomonadati</taxon>
        <taxon>Bacteroidota</taxon>
        <taxon>Sphingobacteriia</taxon>
        <taxon>Sphingobacteriales</taxon>
        <taxon>Sphingobacteriaceae</taxon>
        <taxon>Pedobacter</taxon>
    </lineage>
</organism>
<evidence type="ECO:0000313" key="1">
    <source>
        <dbReference type="EMBL" id="RAJ26399.1"/>
    </source>
</evidence>